<dbReference type="CDD" id="cd00082">
    <property type="entry name" value="HisKA"/>
    <property type="match status" value="1"/>
</dbReference>
<sequence>MPGQHSELLQRSHPPLGNLEGVVTEIPADRGSLERRIAKLTRELALARRGHQQQMAEKTHQLNRLEEIIEALPGGVVVLDGIGNIRAYNPIVAEMFGQPLQGIAWQEVLARKQLPDQSEQEGVALQGGRRVVVSVRQLTSEPGVILLLHDVTESHQLEQTANRQQRLAAMGEMSASMAHQIRTPLASALLYTSHLKRPALKEDGRIRIADKIRARMIEMERMVNDMLRFARGGDSTVINEIDLNALLDALQQTLDPQLEQSGAQLHIERCEQAVTFSGNYEAILGMLLNLATNALQVATSTPVLDVGLTVSERSIRFSVADNGPGIAAEQQARIFDPFYTTRADGTGLGLAVARSVVEAHHGEIRVDSKPGEGACFTITLPRSAAPQMLASSSDLAGLRETVEQGAFPPGFDSGEVRS</sequence>
<dbReference type="SMART" id="SM00387">
    <property type="entry name" value="HATPase_c"/>
    <property type="match status" value="1"/>
</dbReference>
<feature type="domain" description="Histidine kinase" evidence="9">
    <location>
        <begin position="176"/>
        <end position="384"/>
    </location>
</feature>
<organism evidence="11 12">
    <name type="scientific">Solemya pervernicosa gill symbiont</name>
    <dbReference type="NCBI Taxonomy" id="642797"/>
    <lineage>
        <taxon>Bacteria</taxon>
        <taxon>Pseudomonadati</taxon>
        <taxon>Pseudomonadota</taxon>
        <taxon>Gammaproteobacteria</taxon>
        <taxon>sulfur-oxidizing symbionts</taxon>
    </lineage>
</organism>
<dbReference type="Gene3D" id="1.10.287.130">
    <property type="match status" value="1"/>
</dbReference>
<dbReference type="InterPro" id="IPR005467">
    <property type="entry name" value="His_kinase_dom"/>
</dbReference>
<keyword evidence="6" id="KW-0902">Two-component regulatory system</keyword>
<comment type="catalytic activity">
    <reaction evidence="1">
        <text>ATP + protein L-histidine = ADP + protein N-phospho-L-histidine.</text>
        <dbReference type="EC" id="2.7.13.3"/>
    </reaction>
</comment>
<dbReference type="InterPro" id="IPR000014">
    <property type="entry name" value="PAS"/>
</dbReference>
<evidence type="ECO:0000259" key="9">
    <source>
        <dbReference type="PROSITE" id="PS50109"/>
    </source>
</evidence>
<keyword evidence="4" id="KW-0808">Transferase</keyword>
<evidence type="ECO:0000313" key="11">
    <source>
        <dbReference type="EMBL" id="OOZ42121.1"/>
    </source>
</evidence>
<dbReference type="InterPro" id="IPR035965">
    <property type="entry name" value="PAS-like_dom_sf"/>
</dbReference>
<dbReference type="PANTHER" id="PTHR43711:SF28">
    <property type="entry name" value="SENSOR HISTIDINE KINASE YXDK"/>
    <property type="match status" value="1"/>
</dbReference>
<evidence type="ECO:0000256" key="6">
    <source>
        <dbReference type="ARBA" id="ARBA00023012"/>
    </source>
</evidence>
<evidence type="ECO:0000256" key="4">
    <source>
        <dbReference type="ARBA" id="ARBA00022679"/>
    </source>
</evidence>
<evidence type="ECO:0000256" key="8">
    <source>
        <dbReference type="SAM" id="MobiDB-lite"/>
    </source>
</evidence>
<dbReference type="PANTHER" id="PTHR43711">
    <property type="entry name" value="TWO-COMPONENT HISTIDINE KINASE"/>
    <property type="match status" value="1"/>
</dbReference>
<keyword evidence="12" id="KW-1185">Reference proteome</keyword>
<evidence type="ECO:0000256" key="1">
    <source>
        <dbReference type="ARBA" id="ARBA00000085"/>
    </source>
</evidence>
<keyword evidence="3" id="KW-0597">Phosphoprotein</keyword>
<dbReference type="OrthoDB" id="9776727at2"/>
<dbReference type="InterPro" id="IPR003661">
    <property type="entry name" value="HisK_dim/P_dom"/>
</dbReference>
<dbReference type="SMART" id="SM00388">
    <property type="entry name" value="HisKA"/>
    <property type="match status" value="1"/>
</dbReference>
<proteinExistence type="predicted"/>
<dbReference type="CDD" id="cd00130">
    <property type="entry name" value="PAS"/>
    <property type="match status" value="1"/>
</dbReference>
<name>A0A1T2LAK3_9GAMM</name>
<dbReference type="Pfam" id="PF02518">
    <property type="entry name" value="HATPase_c"/>
    <property type="match status" value="1"/>
</dbReference>
<evidence type="ECO:0000256" key="3">
    <source>
        <dbReference type="ARBA" id="ARBA00022553"/>
    </source>
</evidence>
<dbReference type="InterPro" id="IPR003594">
    <property type="entry name" value="HATPase_dom"/>
</dbReference>
<evidence type="ECO:0000256" key="2">
    <source>
        <dbReference type="ARBA" id="ARBA00012438"/>
    </source>
</evidence>
<dbReference type="PROSITE" id="PS50109">
    <property type="entry name" value="HIS_KIN"/>
    <property type="match status" value="1"/>
</dbReference>
<dbReference type="AlphaFoldDB" id="A0A1T2LAK3"/>
<dbReference type="SMART" id="SM00091">
    <property type="entry name" value="PAS"/>
    <property type="match status" value="1"/>
</dbReference>
<dbReference type="PROSITE" id="PS50112">
    <property type="entry name" value="PAS"/>
    <property type="match status" value="1"/>
</dbReference>
<dbReference type="EMBL" id="MPRL01000002">
    <property type="protein sequence ID" value="OOZ42121.1"/>
    <property type="molecule type" value="Genomic_DNA"/>
</dbReference>
<dbReference type="GO" id="GO:0000155">
    <property type="term" value="F:phosphorelay sensor kinase activity"/>
    <property type="evidence" value="ECO:0007669"/>
    <property type="project" value="InterPro"/>
</dbReference>
<evidence type="ECO:0000259" key="10">
    <source>
        <dbReference type="PROSITE" id="PS50112"/>
    </source>
</evidence>
<dbReference type="InterPro" id="IPR036890">
    <property type="entry name" value="HATPase_C_sf"/>
</dbReference>
<feature type="coiled-coil region" evidence="7">
    <location>
        <begin position="30"/>
        <end position="68"/>
    </location>
</feature>
<dbReference type="PRINTS" id="PR00344">
    <property type="entry name" value="BCTRLSENSOR"/>
</dbReference>
<dbReference type="Pfam" id="PF00512">
    <property type="entry name" value="HisKA"/>
    <property type="match status" value="1"/>
</dbReference>
<dbReference type="Gene3D" id="3.30.450.20">
    <property type="entry name" value="PAS domain"/>
    <property type="match status" value="1"/>
</dbReference>
<protein>
    <recommendedName>
        <fullName evidence="2">histidine kinase</fullName>
        <ecNumber evidence="2">2.7.13.3</ecNumber>
    </recommendedName>
</protein>
<dbReference type="Proteomes" id="UP000191110">
    <property type="component" value="Unassembled WGS sequence"/>
</dbReference>
<comment type="caution">
    <text evidence="11">The sequence shown here is derived from an EMBL/GenBank/DDBJ whole genome shotgun (WGS) entry which is preliminary data.</text>
</comment>
<dbReference type="CDD" id="cd00075">
    <property type="entry name" value="HATPase"/>
    <property type="match status" value="1"/>
</dbReference>
<evidence type="ECO:0000313" key="12">
    <source>
        <dbReference type="Proteomes" id="UP000191110"/>
    </source>
</evidence>
<evidence type="ECO:0000256" key="5">
    <source>
        <dbReference type="ARBA" id="ARBA00022777"/>
    </source>
</evidence>
<feature type="region of interest" description="Disordered" evidence="8">
    <location>
        <begin position="1"/>
        <end position="20"/>
    </location>
</feature>
<dbReference type="EC" id="2.7.13.3" evidence="2"/>
<dbReference type="SUPFAM" id="SSF55874">
    <property type="entry name" value="ATPase domain of HSP90 chaperone/DNA topoisomerase II/histidine kinase"/>
    <property type="match status" value="1"/>
</dbReference>
<reference evidence="11 12" key="1">
    <citation type="submission" date="2016-11" db="EMBL/GenBank/DDBJ databases">
        <title>Mixed transmission modes and dynamic genome evolution in an obligate animal-bacterial symbiosis.</title>
        <authorList>
            <person name="Russell S.L."/>
            <person name="Corbett-Detig R.B."/>
            <person name="Cavanaugh C.M."/>
        </authorList>
    </citation>
    <scope>NUCLEOTIDE SEQUENCE [LARGE SCALE GENOMIC DNA]</scope>
    <source>
        <strain evidence="11">Sveles-Q1</strain>
    </source>
</reference>
<keyword evidence="7" id="KW-0175">Coiled coil</keyword>
<gene>
    <name evidence="11" type="ORF">BOW53_00640</name>
</gene>
<dbReference type="InterPro" id="IPR036097">
    <property type="entry name" value="HisK_dim/P_sf"/>
</dbReference>
<dbReference type="Pfam" id="PF13188">
    <property type="entry name" value="PAS_8"/>
    <property type="match status" value="1"/>
</dbReference>
<dbReference type="SUPFAM" id="SSF47384">
    <property type="entry name" value="Homodimeric domain of signal transducing histidine kinase"/>
    <property type="match status" value="1"/>
</dbReference>
<dbReference type="RefSeq" id="WP_078482148.1">
    <property type="nucleotide sequence ID" value="NZ_MPRL01000002.1"/>
</dbReference>
<dbReference type="InterPro" id="IPR050736">
    <property type="entry name" value="Sensor_HK_Regulatory"/>
</dbReference>
<dbReference type="SUPFAM" id="SSF55785">
    <property type="entry name" value="PYP-like sensor domain (PAS domain)"/>
    <property type="match status" value="1"/>
</dbReference>
<evidence type="ECO:0000256" key="7">
    <source>
        <dbReference type="SAM" id="Coils"/>
    </source>
</evidence>
<feature type="domain" description="PAS" evidence="10">
    <location>
        <begin position="61"/>
        <end position="97"/>
    </location>
</feature>
<keyword evidence="5" id="KW-0418">Kinase</keyword>
<accession>A0A1T2LAK3</accession>
<dbReference type="InterPro" id="IPR004358">
    <property type="entry name" value="Sig_transdc_His_kin-like_C"/>
</dbReference>
<dbReference type="Gene3D" id="3.30.565.10">
    <property type="entry name" value="Histidine kinase-like ATPase, C-terminal domain"/>
    <property type="match status" value="1"/>
</dbReference>